<name>A0A6A4PU99_LUPAL</name>
<proteinExistence type="predicted"/>
<sequence length="63" mass="6876">MGCMLLRLGIEWGDSFSLTPVSDLHELVDNSDAAKEVVQMVTSTAEGVVPPAQCLDEEDEWPL</sequence>
<dbReference type="Proteomes" id="UP000447434">
    <property type="component" value="Chromosome 10"/>
</dbReference>
<evidence type="ECO:0000313" key="2">
    <source>
        <dbReference type="Proteomes" id="UP000447434"/>
    </source>
</evidence>
<dbReference type="EMBL" id="WOCE01000010">
    <property type="protein sequence ID" value="KAE9605261.1"/>
    <property type="molecule type" value="Genomic_DNA"/>
</dbReference>
<comment type="caution">
    <text evidence="1">The sequence shown here is derived from an EMBL/GenBank/DDBJ whole genome shotgun (WGS) entry which is preliminary data.</text>
</comment>
<gene>
    <name evidence="1" type="ORF">Lalb_Chr10g0095431</name>
</gene>
<evidence type="ECO:0000313" key="1">
    <source>
        <dbReference type="EMBL" id="KAE9605261.1"/>
    </source>
</evidence>
<dbReference type="AlphaFoldDB" id="A0A6A4PU99"/>
<protein>
    <submittedName>
        <fullName evidence="1">Uncharacterized protein</fullName>
    </submittedName>
</protein>
<keyword evidence="2" id="KW-1185">Reference proteome</keyword>
<organism evidence="1 2">
    <name type="scientific">Lupinus albus</name>
    <name type="common">White lupine</name>
    <name type="synonym">Lupinus termis</name>
    <dbReference type="NCBI Taxonomy" id="3870"/>
    <lineage>
        <taxon>Eukaryota</taxon>
        <taxon>Viridiplantae</taxon>
        <taxon>Streptophyta</taxon>
        <taxon>Embryophyta</taxon>
        <taxon>Tracheophyta</taxon>
        <taxon>Spermatophyta</taxon>
        <taxon>Magnoliopsida</taxon>
        <taxon>eudicotyledons</taxon>
        <taxon>Gunneridae</taxon>
        <taxon>Pentapetalae</taxon>
        <taxon>rosids</taxon>
        <taxon>fabids</taxon>
        <taxon>Fabales</taxon>
        <taxon>Fabaceae</taxon>
        <taxon>Papilionoideae</taxon>
        <taxon>50 kb inversion clade</taxon>
        <taxon>genistoids sensu lato</taxon>
        <taxon>core genistoids</taxon>
        <taxon>Genisteae</taxon>
        <taxon>Lupinus</taxon>
    </lineage>
</organism>
<reference evidence="2" key="1">
    <citation type="journal article" date="2020" name="Nat. Commun.">
        <title>Genome sequence of the cluster root forming white lupin.</title>
        <authorList>
            <person name="Hufnagel B."/>
            <person name="Marques A."/>
            <person name="Soriano A."/>
            <person name="Marques L."/>
            <person name="Divol F."/>
            <person name="Doumas P."/>
            <person name="Sallet E."/>
            <person name="Mancinotti D."/>
            <person name="Carrere S."/>
            <person name="Marande W."/>
            <person name="Arribat S."/>
            <person name="Keller J."/>
            <person name="Huneau C."/>
            <person name="Blein T."/>
            <person name="Aime D."/>
            <person name="Laguerre M."/>
            <person name="Taylor J."/>
            <person name="Schubert V."/>
            <person name="Nelson M."/>
            <person name="Geu-Flores F."/>
            <person name="Crespi M."/>
            <person name="Gallardo-Guerrero K."/>
            <person name="Delaux P.-M."/>
            <person name="Salse J."/>
            <person name="Berges H."/>
            <person name="Guyot R."/>
            <person name="Gouzy J."/>
            <person name="Peret B."/>
        </authorList>
    </citation>
    <scope>NUCLEOTIDE SEQUENCE [LARGE SCALE GENOMIC DNA]</scope>
    <source>
        <strain evidence="2">cv. Amiga</strain>
    </source>
</reference>
<accession>A0A6A4PU99</accession>